<comment type="caution">
    <text evidence="1">The sequence shown here is derived from an EMBL/GenBank/DDBJ whole genome shotgun (WGS) entry which is preliminary data.</text>
</comment>
<gene>
    <name evidence="1" type="ORF">NDR86_24105</name>
</gene>
<evidence type="ECO:0000313" key="1">
    <source>
        <dbReference type="EMBL" id="MCM6776574.1"/>
    </source>
</evidence>
<dbReference type="Proteomes" id="UP001139157">
    <property type="component" value="Unassembled WGS sequence"/>
</dbReference>
<dbReference type="RefSeq" id="WP_251914856.1">
    <property type="nucleotide sequence ID" value="NZ_JAMRXG010000010.1"/>
</dbReference>
<proteinExistence type="predicted"/>
<organism evidence="1 2">
    <name type="scientific">Nocardia pulmonis</name>
    <dbReference type="NCBI Taxonomy" id="2951408"/>
    <lineage>
        <taxon>Bacteria</taxon>
        <taxon>Bacillati</taxon>
        <taxon>Actinomycetota</taxon>
        <taxon>Actinomycetes</taxon>
        <taxon>Mycobacteriales</taxon>
        <taxon>Nocardiaceae</taxon>
        <taxon>Nocardia</taxon>
    </lineage>
</organism>
<protein>
    <submittedName>
        <fullName evidence="1">Uncharacterized protein</fullName>
    </submittedName>
</protein>
<dbReference type="EMBL" id="JAMRXG010000010">
    <property type="protein sequence ID" value="MCM6776574.1"/>
    <property type="molecule type" value="Genomic_DNA"/>
</dbReference>
<evidence type="ECO:0000313" key="2">
    <source>
        <dbReference type="Proteomes" id="UP001139157"/>
    </source>
</evidence>
<accession>A0A9X2IZB7</accession>
<reference evidence="1" key="1">
    <citation type="submission" date="2022-06" db="EMBL/GenBank/DDBJ databases">
        <title>Novel species in genus nocardia.</title>
        <authorList>
            <person name="Li F."/>
        </authorList>
    </citation>
    <scope>NUCLEOTIDE SEQUENCE</scope>
    <source>
        <strain evidence="1">CDC141</strain>
    </source>
</reference>
<name>A0A9X2IZB7_9NOCA</name>
<keyword evidence="2" id="KW-1185">Reference proteome</keyword>
<dbReference type="AlphaFoldDB" id="A0A9X2IZB7"/>
<sequence>MRAPVAAEIGHDYWSNPWDRFLPWDRNRNDRRDDCDPYDRRHHHPGQGWHRVVPPGWFGSS</sequence>